<dbReference type="RefSeq" id="WP_071060383.1">
    <property type="nucleotide sequence ID" value="NZ_MAXA01000058.1"/>
</dbReference>
<accession>A0A1S1R426</accession>
<dbReference type="GO" id="GO:0016491">
    <property type="term" value="F:oxidoreductase activity"/>
    <property type="evidence" value="ECO:0007669"/>
    <property type="project" value="UniProtKB-KW"/>
</dbReference>
<evidence type="ECO:0000313" key="7">
    <source>
        <dbReference type="Proteomes" id="UP000179769"/>
    </source>
</evidence>
<evidence type="ECO:0000256" key="3">
    <source>
        <dbReference type="PIRSR" id="PIRSR601613-1"/>
    </source>
</evidence>
<protein>
    <submittedName>
        <fullName evidence="6">Phytoene dehydrogenase</fullName>
    </submittedName>
</protein>
<sequence length="562" mass="57863">MSAGGDTRLGHRPGDRAGTGAAARGRRVVVIGGGLAGIAAALVAADEGAEAVLLEARPRLGGATTSFQRKFQDGTLWIDTGQHVFMRCCTAYRGLLARLGVTHLTTLQPRLDVEVLIAGSLTRTRLRRTRVPLPAPLHLAPALLGYRAIPPADRIRAALAAFRIGRLDQRDPSVDGDSFGGWLGRHGQSAAATEALWELLTVATLNAPASEASLGLAAKVVRTGLLDGADAGDLGWPEAPLQQLHGDAAVRALETAGGTVRTATKVRAITRSAAGWEVTLDGGEVLVADGVVLAVPPPAAAGLLPEGSGVDPAKLRELGVSPIINVHMIFDRPVLDGPMLAVVGSPIQWIFDRTVSSGLAEVGPPGAQYLALSQSAAEEWVDQPANDLRKLFVEEMRRLFPAARAAELLEVFVTRERTATFRQAPGSLGLRPGQATSLPGFALAGTWTDTGWPATMEGAVRSGIAAARETLAGMGVAGSALSVVGHGPPGQRGESRGEAPTRSGDIEGLTPASAVATEAGTVDVRTVSAAATAAEPAAPHTATPHTATAQTETSKSTGGFPV</sequence>
<dbReference type="OrthoDB" id="7849608at2"/>
<organism evidence="6 7">
    <name type="scientific">Parafrankia soli</name>
    <dbReference type="NCBI Taxonomy" id="2599596"/>
    <lineage>
        <taxon>Bacteria</taxon>
        <taxon>Bacillati</taxon>
        <taxon>Actinomycetota</taxon>
        <taxon>Actinomycetes</taxon>
        <taxon>Frankiales</taxon>
        <taxon>Frankiaceae</taxon>
        <taxon>Parafrankia</taxon>
    </lineage>
</organism>
<dbReference type="PANTHER" id="PTHR42923:SF47">
    <property type="entry name" value="BLR3003 PROTEIN"/>
    <property type="match status" value="1"/>
</dbReference>
<feature type="region of interest" description="Disordered" evidence="4">
    <location>
        <begin position="482"/>
        <end position="508"/>
    </location>
</feature>
<proteinExistence type="predicted"/>
<gene>
    <name evidence="6" type="ORF">BBK14_11895</name>
</gene>
<dbReference type="InterPro" id="IPR050464">
    <property type="entry name" value="Zeta_carotene_desat/Oxidored"/>
</dbReference>
<evidence type="ECO:0000256" key="2">
    <source>
        <dbReference type="ARBA" id="ARBA00023002"/>
    </source>
</evidence>
<dbReference type="InterPro" id="IPR036188">
    <property type="entry name" value="FAD/NAD-bd_sf"/>
</dbReference>
<dbReference type="InterPro" id="IPR001613">
    <property type="entry name" value="Flavin_amine_oxidase"/>
</dbReference>
<keyword evidence="7" id="KW-1185">Reference proteome</keyword>
<feature type="region of interest" description="Disordered" evidence="4">
    <location>
        <begin position="531"/>
        <end position="562"/>
    </location>
</feature>
<feature type="region of interest" description="Disordered" evidence="4">
    <location>
        <begin position="1"/>
        <end position="20"/>
    </location>
</feature>
<dbReference type="NCBIfam" id="TIGR03467">
    <property type="entry name" value="HpnE"/>
    <property type="match status" value="1"/>
</dbReference>
<dbReference type="InterPro" id="IPR002937">
    <property type="entry name" value="Amino_oxidase"/>
</dbReference>
<name>A0A1S1R426_9ACTN</name>
<feature type="domain" description="Amine oxidase" evidence="5">
    <location>
        <begin position="35"/>
        <end position="469"/>
    </location>
</feature>
<evidence type="ECO:0000313" key="6">
    <source>
        <dbReference type="EMBL" id="OHV40940.1"/>
    </source>
</evidence>
<dbReference type="Pfam" id="PF01593">
    <property type="entry name" value="Amino_oxidase"/>
    <property type="match status" value="1"/>
</dbReference>
<dbReference type="PRINTS" id="PR00757">
    <property type="entry name" value="AMINEOXDASEF"/>
</dbReference>
<feature type="binding site" evidence="3">
    <location>
        <begin position="55"/>
        <end position="56"/>
    </location>
    <ligand>
        <name>FAD</name>
        <dbReference type="ChEBI" id="CHEBI:57692"/>
    </ligand>
</feature>
<feature type="binding site" evidence="3">
    <location>
        <position position="266"/>
    </location>
    <ligand>
        <name>FAD</name>
        <dbReference type="ChEBI" id="CHEBI:57692"/>
    </ligand>
</feature>
<evidence type="ECO:0000256" key="4">
    <source>
        <dbReference type="SAM" id="MobiDB-lite"/>
    </source>
</evidence>
<dbReference type="InterPro" id="IPR017830">
    <property type="entry name" value="SQase_HpnE"/>
</dbReference>
<feature type="compositionally biased region" description="Low complexity" evidence="4">
    <location>
        <begin position="531"/>
        <end position="553"/>
    </location>
</feature>
<dbReference type="AlphaFoldDB" id="A0A1S1R426"/>
<dbReference type="Gene3D" id="3.50.50.60">
    <property type="entry name" value="FAD/NAD(P)-binding domain"/>
    <property type="match status" value="1"/>
</dbReference>
<dbReference type="EMBL" id="MAXA01000058">
    <property type="protein sequence ID" value="OHV40940.1"/>
    <property type="molecule type" value="Genomic_DNA"/>
</dbReference>
<dbReference type="SUPFAM" id="SSF51905">
    <property type="entry name" value="FAD/NAD(P)-binding domain"/>
    <property type="match status" value="1"/>
</dbReference>
<comment type="caution">
    <text evidence="6">The sequence shown here is derived from an EMBL/GenBank/DDBJ whole genome shotgun (WGS) entry which is preliminary data.</text>
</comment>
<evidence type="ECO:0000256" key="1">
    <source>
        <dbReference type="ARBA" id="ARBA00001974"/>
    </source>
</evidence>
<keyword evidence="2" id="KW-0560">Oxidoreductase</keyword>
<reference evidence="7" key="1">
    <citation type="submission" date="2016-07" db="EMBL/GenBank/DDBJ databases">
        <title>Frankia sp. NRRL B-16219 Genome sequencing.</title>
        <authorList>
            <person name="Ghodhbane-Gtari F."/>
            <person name="Swanson E."/>
            <person name="Gueddou A."/>
            <person name="Louati M."/>
            <person name="Nouioui I."/>
            <person name="Hezbri K."/>
            <person name="Abebe-Akele F."/>
            <person name="Simpson S."/>
            <person name="Morris K."/>
            <person name="Thomas K."/>
            <person name="Gtari M."/>
            <person name="Tisa L.S."/>
        </authorList>
    </citation>
    <scope>NUCLEOTIDE SEQUENCE [LARGE SCALE GENOMIC DNA]</scope>
    <source>
        <strain evidence="7">NRRL B-16219</strain>
    </source>
</reference>
<dbReference type="Proteomes" id="UP000179769">
    <property type="component" value="Unassembled WGS sequence"/>
</dbReference>
<dbReference type="PANTHER" id="PTHR42923">
    <property type="entry name" value="PROTOPORPHYRINOGEN OXIDASE"/>
    <property type="match status" value="1"/>
</dbReference>
<comment type="cofactor">
    <cofactor evidence="1">
        <name>FAD</name>
        <dbReference type="ChEBI" id="CHEBI:57692"/>
    </cofactor>
</comment>
<evidence type="ECO:0000259" key="5">
    <source>
        <dbReference type="Pfam" id="PF01593"/>
    </source>
</evidence>